<dbReference type="SUPFAM" id="SSF48008">
    <property type="entry name" value="GntR ligand-binding domain-like"/>
    <property type="match status" value="1"/>
</dbReference>
<organism evidence="5 6">
    <name type="scientific">Pandoraea horticolens</name>
    <dbReference type="NCBI Taxonomy" id="2508298"/>
    <lineage>
        <taxon>Bacteria</taxon>
        <taxon>Pseudomonadati</taxon>
        <taxon>Pseudomonadota</taxon>
        <taxon>Betaproteobacteria</taxon>
        <taxon>Burkholderiales</taxon>
        <taxon>Burkholderiaceae</taxon>
        <taxon>Pandoraea</taxon>
    </lineage>
</organism>
<dbReference type="Gene3D" id="1.10.10.10">
    <property type="entry name" value="Winged helix-like DNA-binding domain superfamily/Winged helix DNA-binding domain"/>
    <property type="match status" value="1"/>
</dbReference>
<dbReference type="InterPro" id="IPR036390">
    <property type="entry name" value="WH_DNA-bd_sf"/>
</dbReference>
<evidence type="ECO:0000313" key="6">
    <source>
        <dbReference type="Proteomes" id="UP000343317"/>
    </source>
</evidence>
<keyword evidence="6" id="KW-1185">Reference proteome</keyword>
<dbReference type="SMART" id="SM00895">
    <property type="entry name" value="FCD"/>
    <property type="match status" value="1"/>
</dbReference>
<dbReference type="Proteomes" id="UP000343317">
    <property type="component" value="Unassembled WGS sequence"/>
</dbReference>
<dbReference type="CDD" id="cd07377">
    <property type="entry name" value="WHTH_GntR"/>
    <property type="match status" value="1"/>
</dbReference>
<dbReference type="InterPro" id="IPR000524">
    <property type="entry name" value="Tscrpt_reg_HTH_GntR"/>
</dbReference>
<gene>
    <name evidence="5" type="ORF">PHO31112_01254</name>
</gene>
<evidence type="ECO:0000256" key="3">
    <source>
        <dbReference type="ARBA" id="ARBA00023163"/>
    </source>
</evidence>
<protein>
    <submittedName>
        <fullName evidence="5">Transcription regulator protein</fullName>
    </submittedName>
</protein>
<evidence type="ECO:0000256" key="2">
    <source>
        <dbReference type="ARBA" id="ARBA00023125"/>
    </source>
</evidence>
<feature type="domain" description="HTH gntR-type" evidence="4">
    <location>
        <begin position="38"/>
        <end position="106"/>
    </location>
</feature>
<name>A0A5E4TA44_9BURK</name>
<dbReference type="InterPro" id="IPR036388">
    <property type="entry name" value="WH-like_DNA-bd_sf"/>
</dbReference>
<evidence type="ECO:0000313" key="5">
    <source>
        <dbReference type="EMBL" id="VVD83813.1"/>
    </source>
</evidence>
<dbReference type="SMART" id="SM00345">
    <property type="entry name" value="HTH_GNTR"/>
    <property type="match status" value="1"/>
</dbReference>
<proteinExistence type="predicted"/>
<dbReference type="PANTHER" id="PTHR43537:SF5">
    <property type="entry name" value="UXU OPERON TRANSCRIPTIONAL REGULATOR"/>
    <property type="match status" value="1"/>
</dbReference>
<dbReference type="Pfam" id="PF00392">
    <property type="entry name" value="GntR"/>
    <property type="match status" value="1"/>
</dbReference>
<dbReference type="EMBL" id="CABPSM010000002">
    <property type="protein sequence ID" value="VVD83813.1"/>
    <property type="molecule type" value="Genomic_DNA"/>
</dbReference>
<accession>A0A5E4TA44</accession>
<evidence type="ECO:0000256" key="1">
    <source>
        <dbReference type="ARBA" id="ARBA00023015"/>
    </source>
</evidence>
<dbReference type="PROSITE" id="PS50949">
    <property type="entry name" value="HTH_GNTR"/>
    <property type="match status" value="1"/>
</dbReference>
<keyword evidence="2" id="KW-0238">DNA-binding</keyword>
<sequence length="271" mass="29561">MNVRRNVSFIGLTTERRCFLLPFASVTDAMSFDPIVQVSVSEQVAQRLLTMIRTGLLKPGQQLPPERDLASMLGVGRPAVREAIRGLALLGLLRIRQGEGTFVGSLEMRELLEPLEMVIELNAGTLEALFDARLVIEPGVAALAAMHISDADIARLHTLVDDEQALLGNPETFSAADMAFHETIVDACENPFLQSISNSLYLLGKRSRRVTSQVDGVLARSLQDHRHILDALKARDPEQAAQAMRRHLCRVRDAYAASGSPVSAAEGTADI</sequence>
<dbReference type="Pfam" id="PF07729">
    <property type="entry name" value="FCD"/>
    <property type="match status" value="1"/>
</dbReference>
<keyword evidence="1" id="KW-0805">Transcription regulation</keyword>
<reference evidence="5 6" key="1">
    <citation type="submission" date="2019-08" db="EMBL/GenBank/DDBJ databases">
        <authorList>
            <person name="Peeters C."/>
        </authorList>
    </citation>
    <scope>NUCLEOTIDE SEQUENCE [LARGE SCALE GENOMIC DNA]</scope>
    <source>
        <strain evidence="5 6">LMG 31112</strain>
    </source>
</reference>
<dbReference type="AlphaFoldDB" id="A0A5E4TA44"/>
<dbReference type="SUPFAM" id="SSF46785">
    <property type="entry name" value="Winged helix' DNA-binding domain"/>
    <property type="match status" value="1"/>
</dbReference>
<dbReference type="GO" id="GO:0003677">
    <property type="term" value="F:DNA binding"/>
    <property type="evidence" value="ECO:0007669"/>
    <property type="project" value="UniProtKB-KW"/>
</dbReference>
<evidence type="ECO:0000259" key="4">
    <source>
        <dbReference type="PROSITE" id="PS50949"/>
    </source>
</evidence>
<dbReference type="InterPro" id="IPR008920">
    <property type="entry name" value="TF_FadR/GntR_C"/>
</dbReference>
<keyword evidence="3" id="KW-0804">Transcription</keyword>
<dbReference type="InterPro" id="IPR011711">
    <property type="entry name" value="GntR_C"/>
</dbReference>
<dbReference type="PANTHER" id="PTHR43537">
    <property type="entry name" value="TRANSCRIPTIONAL REGULATOR, GNTR FAMILY"/>
    <property type="match status" value="1"/>
</dbReference>
<dbReference type="PRINTS" id="PR00035">
    <property type="entry name" value="HTHGNTR"/>
</dbReference>
<dbReference type="Gene3D" id="1.20.120.530">
    <property type="entry name" value="GntR ligand-binding domain-like"/>
    <property type="match status" value="1"/>
</dbReference>
<dbReference type="GO" id="GO:0003700">
    <property type="term" value="F:DNA-binding transcription factor activity"/>
    <property type="evidence" value="ECO:0007669"/>
    <property type="project" value="InterPro"/>
</dbReference>